<evidence type="ECO:0000313" key="3">
    <source>
        <dbReference type="Proteomes" id="UP000887578"/>
    </source>
</evidence>
<feature type="compositionally biased region" description="Polar residues" evidence="1">
    <location>
        <begin position="137"/>
        <end position="146"/>
    </location>
</feature>
<feature type="transmembrane region" description="Helical" evidence="2">
    <location>
        <begin position="93"/>
        <end position="117"/>
    </location>
</feature>
<keyword evidence="3" id="KW-1185">Reference proteome</keyword>
<feature type="region of interest" description="Disordered" evidence="1">
    <location>
        <begin position="128"/>
        <end position="212"/>
    </location>
</feature>
<reference evidence="4" key="1">
    <citation type="submission" date="2022-11" db="UniProtKB">
        <authorList>
            <consortium name="WormBaseParasite"/>
        </authorList>
    </citation>
    <scope>IDENTIFICATION</scope>
</reference>
<organism evidence="3 4">
    <name type="scientific">Panagrolaimus davidi</name>
    <dbReference type="NCBI Taxonomy" id="227884"/>
    <lineage>
        <taxon>Eukaryota</taxon>
        <taxon>Metazoa</taxon>
        <taxon>Ecdysozoa</taxon>
        <taxon>Nematoda</taxon>
        <taxon>Chromadorea</taxon>
        <taxon>Rhabditida</taxon>
        <taxon>Tylenchina</taxon>
        <taxon>Panagrolaimomorpha</taxon>
        <taxon>Panagrolaimoidea</taxon>
        <taxon>Panagrolaimidae</taxon>
        <taxon>Panagrolaimus</taxon>
    </lineage>
</organism>
<dbReference type="Proteomes" id="UP000887578">
    <property type="component" value="Unplaced"/>
</dbReference>
<keyword evidence="2" id="KW-1133">Transmembrane helix</keyword>
<evidence type="ECO:0000313" key="4">
    <source>
        <dbReference type="WBParaSite" id="PDA_v2.g30196.t1"/>
    </source>
</evidence>
<proteinExistence type="predicted"/>
<dbReference type="AlphaFoldDB" id="A0A914QES2"/>
<keyword evidence="2" id="KW-0472">Membrane</keyword>
<sequence>MKNGATSVLSSEQETAKTTTYAPKVGNGIVKLNIMDATSEFSVSIKNAIIKHETTTAPLTTTASLGQLDQTSSGENGHVSATTAEPGSFFADYWWIFLILDIILIGIGIGVGVYCYLRRKNNAEKPIPTRRRKLRESQSPVVSTETQKGKTETAQKGRTGKRKINAIIKTETTAPPPTTTATLEQLDQTSSGENGHLSASTDEPENFFADYW</sequence>
<keyword evidence="2" id="KW-0812">Transmembrane</keyword>
<protein>
    <submittedName>
        <fullName evidence="4">Uncharacterized protein</fullName>
    </submittedName>
</protein>
<evidence type="ECO:0000256" key="1">
    <source>
        <dbReference type="SAM" id="MobiDB-lite"/>
    </source>
</evidence>
<accession>A0A914QES2</accession>
<evidence type="ECO:0000256" key="2">
    <source>
        <dbReference type="SAM" id="Phobius"/>
    </source>
</evidence>
<feature type="compositionally biased region" description="Polar residues" evidence="1">
    <location>
        <begin position="183"/>
        <end position="201"/>
    </location>
</feature>
<dbReference type="WBParaSite" id="PDA_v2.g30196.t1">
    <property type="protein sequence ID" value="PDA_v2.g30196.t1"/>
    <property type="gene ID" value="PDA_v2.g30196"/>
</dbReference>
<name>A0A914QES2_9BILA</name>